<name>A0ABV5HPT2_9VIBR</name>
<proteinExistence type="predicted"/>
<organism evidence="2 3">
    <name type="scientific">Vibrio olivae</name>
    <dbReference type="NCBI Taxonomy" id="1243002"/>
    <lineage>
        <taxon>Bacteria</taxon>
        <taxon>Pseudomonadati</taxon>
        <taxon>Pseudomonadota</taxon>
        <taxon>Gammaproteobacteria</taxon>
        <taxon>Vibrionales</taxon>
        <taxon>Vibrionaceae</taxon>
        <taxon>Vibrio</taxon>
    </lineage>
</organism>
<evidence type="ECO:0000313" key="3">
    <source>
        <dbReference type="Proteomes" id="UP001589645"/>
    </source>
</evidence>
<comment type="caution">
    <text evidence="2">The sequence shown here is derived from an EMBL/GenBank/DDBJ whole genome shotgun (WGS) entry which is preliminary data.</text>
</comment>
<keyword evidence="2" id="KW-0012">Acyltransferase</keyword>
<dbReference type="Gene3D" id="3.40.630.30">
    <property type="match status" value="1"/>
</dbReference>
<gene>
    <name evidence="2" type="ORF">ACFFUV_14770</name>
</gene>
<reference evidence="2 3" key="1">
    <citation type="submission" date="2024-09" db="EMBL/GenBank/DDBJ databases">
        <authorList>
            <person name="Sun Q."/>
            <person name="Mori K."/>
        </authorList>
    </citation>
    <scope>NUCLEOTIDE SEQUENCE [LARGE SCALE GENOMIC DNA]</scope>
    <source>
        <strain evidence="2 3">CECT 8064</strain>
    </source>
</reference>
<dbReference type="CDD" id="cd04301">
    <property type="entry name" value="NAT_SF"/>
    <property type="match status" value="1"/>
</dbReference>
<feature type="domain" description="N-acetyltransferase" evidence="1">
    <location>
        <begin position="21"/>
        <end position="174"/>
    </location>
</feature>
<evidence type="ECO:0000313" key="2">
    <source>
        <dbReference type="EMBL" id="MFB9136234.1"/>
    </source>
</evidence>
<keyword evidence="3" id="KW-1185">Reference proteome</keyword>
<dbReference type="Proteomes" id="UP001589645">
    <property type="component" value="Unassembled WGS sequence"/>
</dbReference>
<keyword evidence="2" id="KW-0808">Transferase</keyword>
<evidence type="ECO:0000259" key="1">
    <source>
        <dbReference type="PROSITE" id="PS51186"/>
    </source>
</evidence>
<dbReference type="SUPFAM" id="SSF55729">
    <property type="entry name" value="Acyl-CoA N-acyltransferases (Nat)"/>
    <property type="match status" value="1"/>
</dbReference>
<dbReference type="EMBL" id="JBHMEP010000004">
    <property type="protein sequence ID" value="MFB9136234.1"/>
    <property type="molecule type" value="Genomic_DNA"/>
</dbReference>
<sequence length="174" mass="19631">MNSGTLSAVDMSQERVLSQSLTLVPLSPDYSQQLSKLSVAPEQLKFVGTMEEILCCVTPSVEPHVIVVDEQVIGLFLIDTRYSEEYRFCQAKALGFRAFFIDQQFQGRGYGKQAMQALKDYLQSHYTEFSQVYLTVNCQNLAAYQLYRKVGFNDSGELYYGGAAGPQHILSLKW</sequence>
<dbReference type="InterPro" id="IPR016181">
    <property type="entry name" value="Acyl_CoA_acyltransferase"/>
</dbReference>
<dbReference type="InterPro" id="IPR000182">
    <property type="entry name" value="GNAT_dom"/>
</dbReference>
<accession>A0ABV5HPT2</accession>
<protein>
    <submittedName>
        <fullName evidence="2">GNAT family N-acetyltransferase</fullName>
        <ecNumber evidence="2">2.3.-.-</ecNumber>
    </submittedName>
</protein>
<dbReference type="EC" id="2.3.-.-" evidence="2"/>
<dbReference type="RefSeq" id="WP_390194271.1">
    <property type="nucleotide sequence ID" value="NZ_JBHMEP010000004.1"/>
</dbReference>
<dbReference type="Pfam" id="PF00583">
    <property type="entry name" value="Acetyltransf_1"/>
    <property type="match status" value="1"/>
</dbReference>
<dbReference type="PROSITE" id="PS51186">
    <property type="entry name" value="GNAT"/>
    <property type="match status" value="1"/>
</dbReference>
<dbReference type="GO" id="GO:0016746">
    <property type="term" value="F:acyltransferase activity"/>
    <property type="evidence" value="ECO:0007669"/>
    <property type="project" value="UniProtKB-KW"/>
</dbReference>